<dbReference type="AlphaFoldDB" id="A0A5P8WJN2"/>
<dbReference type="Gene3D" id="1.10.1220.10">
    <property type="entry name" value="Met repressor-like"/>
    <property type="match status" value="1"/>
</dbReference>
<dbReference type="InterPro" id="IPR010985">
    <property type="entry name" value="Ribbon_hlx_hlx"/>
</dbReference>
<dbReference type="InterPro" id="IPR013321">
    <property type="entry name" value="Arc_rbn_hlx_hlx"/>
</dbReference>
<evidence type="ECO:0000313" key="2">
    <source>
        <dbReference type="Proteomes" id="UP000326678"/>
    </source>
</evidence>
<keyword evidence="2" id="KW-1185">Reference proteome</keyword>
<dbReference type="GO" id="GO:0006355">
    <property type="term" value="P:regulation of DNA-templated transcription"/>
    <property type="evidence" value="ECO:0007669"/>
    <property type="project" value="InterPro"/>
</dbReference>
<evidence type="ECO:0000313" key="1">
    <source>
        <dbReference type="EMBL" id="QFS52781.1"/>
    </source>
</evidence>
<dbReference type="EMBL" id="CP045230">
    <property type="protein sequence ID" value="QFS52781.1"/>
    <property type="molecule type" value="Genomic_DNA"/>
</dbReference>
<dbReference type="SUPFAM" id="SSF47598">
    <property type="entry name" value="Ribbon-helix-helix"/>
    <property type="match status" value="1"/>
</dbReference>
<organism evidence="1 2">
    <name type="scientific">Nostoc sphaeroides CCNUC1</name>
    <dbReference type="NCBI Taxonomy" id="2653204"/>
    <lineage>
        <taxon>Bacteria</taxon>
        <taxon>Bacillati</taxon>
        <taxon>Cyanobacteriota</taxon>
        <taxon>Cyanophyceae</taxon>
        <taxon>Nostocales</taxon>
        <taxon>Nostocaceae</taxon>
        <taxon>Nostoc</taxon>
    </lineage>
</organism>
<accession>A0A5P8WJN2</accession>
<sequence>MSIPIVTSRQEGAAEVRVFMLEDEREQLKQACTSMKTNMSHILRVLALQWLTEQHQTPHE</sequence>
<dbReference type="Proteomes" id="UP000326678">
    <property type="component" value="Chromosome pGXM03"/>
</dbReference>
<name>A0A5P8WJN2_9NOSO</name>
<gene>
    <name evidence="1" type="ORF">GXM_10045</name>
</gene>
<dbReference type="RefSeq" id="WP_152592908.1">
    <property type="nucleotide sequence ID" value="NZ_CP045230.1"/>
</dbReference>
<protein>
    <submittedName>
        <fullName evidence="1">Uncharacterized protein</fullName>
    </submittedName>
</protein>
<reference evidence="1 2" key="1">
    <citation type="submission" date="2019-10" db="EMBL/GenBank/DDBJ databases">
        <title>Genomic and transcriptomic insights into the perfect genentic adaptation of a filamentous nitrogen-fixing cyanobacterium to rice fields.</title>
        <authorList>
            <person name="Chen Z."/>
        </authorList>
    </citation>
    <scope>NUCLEOTIDE SEQUENCE [LARGE SCALE GENOMIC DNA]</scope>
    <source>
        <strain evidence="1">CCNUC1</strain>
    </source>
</reference>
<dbReference type="KEGG" id="nsh:GXM_10045"/>
<proteinExistence type="predicted"/>